<dbReference type="Pfam" id="PF18370">
    <property type="entry name" value="RGI_lyase"/>
    <property type="match status" value="1"/>
</dbReference>
<dbReference type="Gene3D" id="2.60.40.10">
    <property type="entry name" value="Immunoglobulins"/>
    <property type="match status" value="1"/>
</dbReference>
<dbReference type="InterPro" id="IPR034641">
    <property type="entry name" value="RGL11"/>
</dbReference>
<dbReference type="InterPro" id="IPR041624">
    <property type="entry name" value="RGI_lyase"/>
</dbReference>
<dbReference type="PANTHER" id="PTHR43118:SF1">
    <property type="entry name" value="RHAMNOGALACTURONAN LYASE (EUROFUNG)"/>
    <property type="match status" value="1"/>
</dbReference>
<reference evidence="5" key="1">
    <citation type="journal article" date="2019" name="Int. J. Syst. Evol. Microbiol.">
        <title>The Global Catalogue of Microorganisms (GCM) 10K type strain sequencing project: providing services to taxonomists for standard genome sequencing and annotation.</title>
        <authorList>
            <consortium name="The Broad Institute Genomics Platform"/>
            <consortium name="The Broad Institute Genome Sequencing Center for Infectious Disease"/>
            <person name="Wu L."/>
            <person name="Ma J."/>
        </authorList>
    </citation>
    <scope>NUCLEOTIDE SEQUENCE [LARGE SCALE GENOMIC DNA]</scope>
    <source>
        <strain evidence="5">CCM 7044</strain>
    </source>
</reference>
<feature type="chain" id="PRO_5046715935" evidence="1">
    <location>
        <begin position="29"/>
        <end position="774"/>
    </location>
</feature>
<evidence type="ECO:0000259" key="3">
    <source>
        <dbReference type="Pfam" id="PF21348"/>
    </source>
</evidence>
<evidence type="ECO:0000259" key="2">
    <source>
        <dbReference type="Pfam" id="PF18370"/>
    </source>
</evidence>
<dbReference type="InterPro" id="IPR049366">
    <property type="entry name" value="RGL11_C"/>
</dbReference>
<sequence>MRTNRATTCAVAAVMAGLLTATGSTATAVEPQGAPASGSAQLEDLDRGLVAARTSEGVLLSWRLLGGEVTGHTDTGMAGPDFAVYRDGKRIATVTDSTNYLDTDTDTAADGAGVRYAVAPVTDGRAGRSSAPVTAWADGHLDIPLNKPADGVTPTGESYTYSANDASVADLDGDGELEIVLKWDPSNSKDVSQKGYTGNTYLDAYKLDGTQLWRIDMGVNVRSGAHYTQFPVYDFDSDGQAELMVKTAPGTRVTTYRDGRPAAERYVPISKRDRKAGVTNQDDYRWSAADYADHLVKLFQGWSDEPEVRSGQWPATLEEAFGIEPRYDYPLSADDAGALADYYIDEWAPTRSDRNDLRTFEGFVLTGPEYLTVFDGGSGRPLDTVDYEPGRTDDGLRWGDYEWSRVEPGNRVDRFLSGVAYLDGEHPSAIFARGYYTRAAIVAYEWDGRRISTRWTADSGFRPMNNPFDDGANKGVQPDPDNELTRLWGQGFHSLSAADVDADGKQEIVYGAATLDDDGTLLYSSSDTLPEGSADPGAVKGLGHGDAMHVADIDPARPGLEIWTCHEGGTGVPYGAAMRDAATGEVLFGEYTGVDTGRSLVGDVRPDVPGLEVWYSGQAGDDRPQAAGLLSATGRALEESGPGLNQSIRWAGDGTTQVVSGDREETPTIEDWSRGTVLTAEGTRTNNYWKGNPSLVADVLGDWREELLVRTEDSSALRLYLSTEVSDIKMYTLLHDPQYRVEVARQQTTYNQPSHPGFYLASDTDWSQVPLPRE</sequence>
<evidence type="ECO:0000256" key="1">
    <source>
        <dbReference type="SAM" id="SignalP"/>
    </source>
</evidence>
<dbReference type="SUPFAM" id="SSF69318">
    <property type="entry name" value="Integrin alpha N-terminal domain"/>
    <property type="match status" value="1"/>
</dbReference>
<dbReference type="CDD" id="cd10318">
    <property type="entry name" value="RGL11"/>
    <property type="match status" value="1"/>
</dbReference>
<dbReference type="PANTHER" id="PTHR43118">
    <property type="entry name" value="RHAMNOGALACTURONAN LYASE (EUROFUNG)"/>
    <property type="match status" value="1"/>
</dbReference>
<feature type="signal peptide" evidence="1">
    <location>
        <begin position="1"/>
        <end position="28"/>
    </location>
</feature>
<evidence type="ECO:0000313" key="5">
    <source>
        <dbReference type="Proteomes" id="UP001597479"/>
    </source>
</evidence>
<feature type="domain" description="Rhamnogalacturonan I lyase beta-sheet" evidence="2">
    <location>
        <begin position="41"/>
        <end position="136"/>
    </location>
</feature>
<dbReference type="Proteomes" id="UP001597479">
    <property type="component" value="Unassembled WGS sequence"/>
</dbReference>
<accession>A0ABW5VK84</accession>
<dbReference type="EMBL" id="JBHUOG010000001">
    <property type="protein sequence ID" value="MFD2792123.1"/>
    <property type="molecule type" value="Genomic_DNA"/>
</dbReference>
<feature type="domain" description="Rhamnogalacturonan lyase family 11 C-terminal" evidence="3">
    <location>
        <begin position="354"/>
        <end position="766"/>
    </location>
</feature>
<comment type="caution">
    <text evidence="4">The sequence shown here is derived from an EMBL/GenBank/DDBJ whole genome shotgun (WGS) entry which is preliminary data.</text>
</comment>
<dbReference type="RefSeq" id="WP_377179452.1">
    <property type="nucleotide sequence ID" value="NZ_JBHUOG010000001.1"/>
</dbReference>
<dbReference type="InterPro" id="IPR013783">
    <property type="entry name" value="Ig-like_fold"/>
</dbReference>
<organism evidence="4 5">
    <name type="scientific">Promicromonospora vindobonensis</name>
    <dbReference type="NCBI Taxonomy" id="195748"/>
    <lineage>
        <taxon>Bacteria</taxon>
        <taxon>Bacillati</taxon>
        <taxon>Actinomycetota</taxon>
        <taxon>Actinomycetes</taxon>
        <taxon>Micrococcales</taxon>
        <taxon>Promicromonosporaceae</taxon>
        <taxon>Promicromonospora</taxon>
    </lineage>
</organism>
<dbReference type="GO" id="GO:0016829">
    <property type="term" value="F:lyase activity"/>
    <property type="evidence" value="ECO:0007669"/>
    <property type="project" value="UniProtKB-KW"/>
</dbReference>
<evidence type="ECO:0000313" key="4">
    <source>
        <dbReference type="EMBL" id="MFD2792123.1"/>
    </source>
</evidence>
<dbReference type="InterPro" id="IPR028994">
    <property type="entry name" value="Integrin_alpha_N"/>
</dbReference>
<keyword evidence="5" id="KW-1185">Reference proteome</keyword>
<proteinExistence type="predicted"/>
<name>A0ABW5VK84_9MICO</name>
<keyword evidence="1" id="KW-0732">Signal</keyword>
<gene>
    <name evidence="4" type="ORF">ACFS27_01035</name>
</gene>
<keyword evidence="4" id="KW-0456">Lyase</keyword>
<feature type="domain" description="Rhamnogalacturonan lyase family 11 C-terminal" evidence="3">
    <location>
        <begin position="141"/>
        <end position="252"/>
    </location>
</feature>
<protein>
    <submittedName>
        <fullName evidence="4">Rhamnogalacturonan lyase</fullName>
    </submittedName>
</protein>
<dbReference type="Pfam" id="PF21348">
    <property type="entry name" value="RGL11_C"/>
    <property type="match status" value="2"/>
</dbReference>